<sequence>MLEQDNAALRVHVPTLRQESTSLRHENSLLRQEIASLRTRNATLLNEVAALRAQVPAAVTQPRPPTSVRCMTVIIGDYEPQDADEIGFVVGDAIFVNLLYPDRWGQGFHATTSATGHFPLSHVSPDASDLSVTLASIAPHPATTRLDSLPEFAQQGPTTPSLSRGLRDIMGPPKAVSGWVAGIVKMAQVQSQVQGGNWWPNAGVQTGMVGGRVERGVETVGLQVPASGSAGIASCGR</sequence>
<protein>
    <recommendedName>
        <fullName evidence="4">SH3 domain-containing protein</fullName>
    </recommendedName>
</protein>
<gene>
    <name evidence="2" type="ORF">M427DRAFT_54413</name>
</gene>
<feature type="coiled-coil region" evidence="1">
    <location>
        <begin position="27"/>
        <end position="54"/>
    </location>
</feature>
<evidence type="ECO:0000313" key="3">
    <source>
        <dbReference type="Proteomes" id="UP000070544"/>
    </source>
</evidence>
<dbReference type="EMBL" id="KQ965745">
    <property type="protein sequence ID" value="KXS17834.1"/>
    <property type="molecule type" value="Genomic_DNA"/>
</dbReference>
<evidence type="ECO:0008006" key="4">
    <source>
        <dbReference type="Google" id="ProtNLM"/>
    </source>
</evidence>
<dbReference type="Gene3D" id="1.20.5.170">
    <property type="match status" value="1"/>
</dbReference>
<dbReference type="AlphaFoldDB" id="A0A139AMN3"/>
<dbReference type="InterPro" id="IPR036028">
    <property type="entry name" value="SH3-like_dom_sf"/>
</dbReference>
<dbReference type="OrthoDB" id="19092at2759"/>
<keyword evidence="1" id="KW-0175">Coiled coil</keyword>
<accession>A0A139AMN3</accession>
<evidence type="ECO:0000256" key="1">
    <source>
        <dbReference type="SAM" id="Coils"/>
    </source>
</evidence>
<name>A0A139AMN3_GONPJ</name>
<keyword evidence="3" id="KW-1185">Reference proteome</keyword>
<dbReference type="Proteomes" id="UP000070544">
    <property type="component" value="Unassembled WGS sequence"/>
</dbReference>
<dbReference type="SUPFAM" id="SSF50044">
    <property type="entry name" value="SH3-domain"/>
    <property type="match status" value="1"/>
</dbReference>
<organism evidence="2 3">
    <name type="scientific">Gonapodya prolifera (strain JEL478)</name>
    <name type="common">Monoblepharis prolifera</name>
    <dbReference type="NCBI Taxonomy" id="1344416"/>
    <lineage>
        <taxon>Eukaryota</taxon>
        <taxon>Fungi</taxon>
        <taxon>Fungi incertae sedis</taxon>
        <taxon>Chytridiomycota</taxon>
        <taxon>Chytridiomycota incertae sedis</taxon>
        <taxon>Monoblepharidomycetes</taxon>
        <taxon>Monoblepharidales</taxon>
        <taxon>Gonapodyaceae</taxon>
        <taxon>Gonapodya</taxon>
    </lineage>
</organism>
<dbReference type="Gene3D" id="2.30.30.40">
    <property type="entry name" value="SH3 Domains"/>
    <property type="match status" value="1"/>
</dbReference>
<evidence type="ECO:0000313" key="2">
    <source>
        <dbReference type="EMBL" id="KXS17834.1"/>
    </source>
</evidence>
<reference evidence="2 3" key="1">
    <citation type="journal article" date="2015" name="Genome Biol. Evol.">
        <title>Phylogenomic analyses indicate that early fungi evolved digesting cell walls of algal ancestors of land plants.</title>
        <authorList>
            <person name="Chang Y."/>
            <person name="Wang S."/>
            <person name="Sekimoto S."/>
            <person name="Aerts A.L."/>
            <person name="Choi C."/>
            <person name="Clum A."/>
            <person name="LaButti K.M."/>
            <person name="Lindquist E.A."/>
            <person name="Yee Ngan C."/>
            <person name="Ohm R.A."/>
            <person name="Salamov A.A."/>
            <person name="Grigoriev I.V."/>
            <person name="Spatafora J.W."/>
            <person name="Berbee M.L."/>
        </authorList>
    </citation>
    <scope>NUCLEOTIDE SEQUENCE [LARGE SCALE GENOMIC DNA]</scope>
    <source>
        <strain evidence="2 3">JEL478</strain>
    </source>
</reference>
<proteinExistence type="predicted"/>